<organism evidence="3 4">
    <name type="scientific">Aplosporella prunicola CBS 121167</name>
    <dbReference type="NCBI Taxonomy" id="1176127"/>
    <lineage>
        <taxon>Eukaryota</taxon>
        <taxon>Fungi</taxon>
        <taxon>Dikarya</taxon>
        <taxon>Ascomycota</taxon>
        <taxon>Pezizomycotina</taxon>
        <taxon>Dothideomycetes</taxon>
        <taxon>Dothideomycetes incertae sedis</taxon>
        <taxon>Botryosphaeriales</taxon>
        <taxon>Aplosporellaceae</taxon>
        <taxon>Aplosporella</taxon>
    </lineage>
</organism>
<protein>
    <submittedName>
        <fullName evidence="3">Uncharacterized protein</fullName>
    </submittedName>
</protein>
<comment type="cofactor">
    <cofactor evidence="1">
        <name>FAD</name>
        <dbReference type="ChEBI" id="CHEBI:57692"/>
    </cofactor>
</comment>
<keyword evidence="4" id="KW-1185">Reference proteome</keyword>
<dbReference type="OrthoDB" id="66881at2759"/>
<dbReference type="Gene3D" id="3.50.50.60">
    <property type="entry name" value="FAD/NAD(P)-binding domain"/>
    <property type="match status" value="1"/>
</dbReference>
<evidence type="ECO:0000256" key="2">
    <source>
        <dbReference type="ARBA" id="ARBA00023033"/>
    </source>
</evidence>
<reference evidence="3" key="1">
    <citation type="journal article" date="2020" name="Stud. Mycol.">
        <title>101 Dothideomycetes genomes: a test case for predicting lifestyles and emergence of pathogens.</title>
        <authorList>
            <person name="Haridas S."/>
            <person name="Albert R."/>
            <person name="Binder M."/>
            <person name="Bloem J."/>
            <person name="Labutti K."/>
            <person name="Salamov A."/>
            <person name="Andreopoulos B."/>
            <person name="Baker S."/>
            <person name="Barry K."/>
            <person name="Bills G."/>
            <person name="Bluhm B."/>
            <person name="Cannon C."/>
            <person name="Castanera R."/>
            <person name="Culley D."/>
            <person name="Daum C."/>
            <person name="Ezra D."/>
            <person name="Gonzalez J."/>
            <person name="Henrissat B."/>
            <person name="Kuo A."/>
            <person name="Liang C."/>
            <person name="Lipzen A."/>
            <person name="Lutzoni F."/>
            <person name="Magnuson J."/>
            <person name="Mondo S."/>
            <person name="Nolan M."/>
            <person name="Ohm R."/>
            <person name="Pangilinan J."/>
            <person name="Park H.-J."/>
            <person name="Ramirez L."/>
            <person name="Alfaro M."/>
            <person name="Sun H."/>
            <person name="Tritt A."/>
            <person name="Yoshinaga Y."/>
            <person name="Zwiers L.-H."/>
            <person name="Turgeon B."/>
            <person name="Goodwin S."/>
            <person name="Spatafora J."/>
            <person name="Crous P."/>
            <person name="Grigoriev I."/>
        </authorList>
    </citation>
    <scope>NUCLEOTIDE SEQUENCE</scope>
    <source>
        <strain evidence="3">CBS 121167</strain>
    </source>
</reference>
<evidence type="ECO:0000256" key="1">
    <source>
        <dbReference type="ARBA" id="ARBA00001974"/>
    </source>
</evidence>
<dbReference type="GeneID" id="54301936"/>
<evidence type="ECO:0000313" key="4">
    <source>
        <dbReference type="Proteomes" id="UP000799438"/>
    </source>
</evidence>
<proteinExistence type="predicted"/>
<dbReference type="PANTHER" id="PTHR43872">
    <property type="entry name" value="MONOOXYGENASE, PUTATIVE (AFU_ORTHOLOGUE AFUA_8G02570)-RELATED"/>
    <property type="match status" value="1"/>
</dbReference>
<dbReference type="PANTHER" id="PTHR43872:SF1">
    <property type="entry name" value="MONOOXYGENASE, PUTATIVE (AFU_ORTHOLOGUE AFUA_8G02570)-RELATED"/>
    <property type="match status" value="1"/>
</dbReference>
<name>A0A6A6B1N4_9PEZI</name>
<gene>
    <name evidence="3" type="ORF">K452DRAFT_321849</name>
</gene>
<dbReference type="AlphaFoldDB" id="A0A6A6B1N4"/>
<accession>A0A6A6B1N4</accession>
<sequence>MPLDLAQGAGERPSAIGSNGCRLFRRFQQLVCSSRFAATIPGLGNFKGTIVHPQVWSEDLDYAGKDMVISGSGATAVTLLPNLTEKAKHVMMLQRSPSYHCS</sequence>
<evidence type="ECO:0000313" key="3">
    <source>
        <dbReference type="EMBL" id="KAF2137283.1"/>
    </source>
</evidence>
<dbReference type="Proteomes" id="UP000799438">
    <property type="component" value="Unassembled WGS sequence"/>
</dbReference>
<dbReference type="EMBL" id="ML995504">
    <property type="protein sequence ID" value="KAF2137283.1"/>
    <property type="molecule type" value="Genomic_DNA"/>
</dbReference>
<keyword evidence="2" id="KW-0503">Monooxygenase</keyword>
<dbReference type="InterPro" id="IPR051820">
    <property type="entry name" value="FAD-binding_MO"/>
</dbReference>
<dbReference type="GO" id="GO:0004497">
    <property type="term" value="F:monooxygenase activity"/>
    <property type="evidence" value="ECO:0007669"/>
    <property type="project" value="UniProtKB-KW"/>
</dbReference>
<dbReference type="SUPFAM" id="SSF51905">
    <property type="entry name" value="FAD/NAD(P)-binding domain"/>
    <property type="match status" value="1"/>
</dbReference>
<keyword evidence="2" id="KW-0560">Oxidoreductase</keyword>
<dbReference type="RefSeq" id="XP_033393001.1">
    <property type="nucleotide sequence ID" value="XM_033544440.1"/>
</dbReference>
<dbReference type="InterPro" id="IPR036188">
    <property type="entry name" value="FAD/NAD-bd_sf"/>
</dbReference>